<dbReference type="Pfam" id="PF00578">
    <property type="entry name" value="AhpC-TSA"/>
    <property type="match status" value="1"/>
</dbReference>
<dbReference type="InterPro" id="IPR047262">
    <property type="entry name" value="PRX-like1"/>
</dbReference>
<evidence type="ECO:0000313" key="3">
    <source>
        <dbReference type="Proteomes" id="UP001230156"/>
    </source>
</evidence>
<dbReference type="InterPro" id="IPR013766">
    <property type="entry name" value="Thioredoxin_domain"/>
</dbReference>
<dbReference type="PANTHER" id="PTHR43640:SF1">
    <property type="entry name" value="THIOREDOXIN-DEPENDENT PEROXIREDOXIN"/>
    <property type="match status" value="1"/>
</dbReference>
<keyword evidence="3" id="KW-1185">Reference proteome</keyword>
<dbReference type="SUPFAM" id="SSF52833">
    <property type="entry name" value="Thioredoxin-like"/>
    <property type="match status" value="1"/>
</dbReference>
<comment type="caution">
    <text evidence="2">The sequence shown here is derived from an EMBL/GenBank/DDBJ whole genome shotgun (WGS) entry which is preliminary data.</text>
</comment>
<dbReference type="CDD" id="cd02969">
    <property type="entry name" value="PRX_like1"/>
    <property type="match status" value="1"/>
</dbReference>
<dbReference type="Proteomes" id="UP001230156">
    <property type="component" value="Unassembled WGS sequence"/>
</dbReference>
<organism evidence="2 3">
    <name type="scientific">Dongia sedimenti</name>
    <dbReference type="NCBI Taxonomy" id="3064282"/>
    <lineage>
        <taxon>Bacteria</taxon>
        <taxon>Pseudomonadati</taxon>
        <taxon>Pseudomonadota</taxon>
        <taxon>Alphaproteobacteria</taxon>
        <taxon>Rhodospirillales</taxon>
        <taxon>Dongiaceae</taxon>
        <taxon>Dongia</taxon>
    </lineage>
</organism>
<evidence type="ECO:0000259" key="1">
    <source>
        <dbReference type="PROSITE" id="PS51352"/>
    </source>
</evidence>
<dbReference type="InterPro" id="IPR000866">
    <property type="entry name" value="AhpC/TSA"/>
</dbReference>
<dbReference type="EMBL" id="JAUYVI010000001">
    <property type="protein sequence ID" value="MDQ7246271.1"/>
    <property type="molecule type" value="Genomic_DNA"/>
</dbReference>
<dbReference type="PROSITE" id="PS51352">
    <property type="entry name" value="THIOREDOXIN_2"/>
    <property type="match status" value="1"/>
</dbReference>
<proteinExistence type="predicted"/>
<protein>
    <submittedName>
        <fullName evidence="2">Thioredoxin family protein</fullName>
    </submittedName>
</protein>
<name>A0ABU0YEY3_9PROT</name>
<evidence type="ECO:0000313" key="2">
    <source>
        <dbReference type="EMBL" id="MDQ7246271.1"/>
    </source>
</evidence>
<dbReference type="RefSeq" id="WP_379953649.1">
    <property type="nucleotide sequence ID" value="NZ_JAUYVI010000001.1"/>
</dbReference>
<reference evidence="3" key="1">
    <citation type="submission" date="2023-08" db="EMBL/GenBank/DDBJ databases">
        <title>Rhodospirillaceae gen. nov., a novel taxon isolated from the Yangtze River Yuezi River estuary sludge.</title>
        <authorList>
            <person name="Ruan L."/>
        </authorList>
    </citation>
    <scope>NUCLEOTIDE SEQUENCE [LARGE SCALE GENOMIC DNA]</scope>
    <source>
        <strain evidence="3">R-7</strain>
    </source>
</reference>
<dbReference type="PANTHER" id="PTHR43640">
    <property type="entry name" value="OS07G0260300 PROTEIN"/>
    <property type="match status" value="1"/>
</dbReference>
<sequence>MATTPSTSATTFNTPAPAFSLPATDGRTYTLDDIAGPNGTVIVFICNHCPYVKGVIDRLIADAKVLMAEGIGFAAICCNDARTHPDDSFPKMKEFARQHGFPFPYLHDESQAVAKAYGAVCTPDFFGFDAARKLKYRGRLDEGGRATPAPGARRELVEAMRAIATGRDPADQTPSIGCSIKWKAV</sequence>
<dbReference type="InterPro" id="IPR036249">
    <property type="entry name" value="Thioredoxin-like_sf"/>
</dbReference>
<dbReference type="Gene3D" id="3.40.30.10">
    <property type="entry name" value="Glutaredoxin"/>
    <property type="match status" value="1"/>
</dbReference>
<gene>
    <name evidence="2" type="ORF">Q8A70_01275</name>
</gene>
<feature type="domain" description="Thioredoxin" evidence="1">
    <location>
        <begin position="10"/>
        <end position="162"/>
    </location>
</feature>
<accession>A0ABU0YEY3</accession>